<dbReference type="EnsemblPlants" id="TraesCS6D02G245100.1">
    <property type="protein sequence ID" value="TraesCS6D02G245100.1"/>
    <property type="gene ID" value="TraesCS6D02G245100"/>
</dbReference>
<dbReference type="Gramene" id="TraesCLE_scaffold_094598_01G000100.1">
    <property type="protein sequence ID" value="TraesCLE_scaffold_094598_01G000100.1"/>
    <property type="gene ID" value="TraesCLE_scaffold_094598_01G000100"/>
</dbReference>
<reference evidence="2" key="1">
    <citation type="submission" date="2018-08" db="EMBL/GenBank/DDBJ databases">
        <authorList>
            <person name="Rossello M."/>
        </authorList>
    </citation>
    <scope>NUCLEOTIDE SEQUENCE [LARGE SCALE GENOMIC DNA]</scope>
    <source>
        <strain evidence="2">cv. Chinese Spring</strain>
    </source>
</reference>
<dbReference type="STRING" id="4565.A0A3B6QJJ0"/>
<dbReference type="InterPro" id="IPR053197">
    <property type="entry name" value="F-box_SCFL_complex_component"/>
</dbReference>
<keyword evidence="3" id="KW-1185">Reference proteome</keyword>
<dbReference type="Gramene" id="TraesCAD_scaffold_079485_01G000100.1">
    <property type="protein sequence ID" value="TraesCAD_scaffold_079485_01G000100.1"/>
    <property type="gene ID" value="TraesCAD_scaffold_079485_01G000100"/>
</dbReference>
<dbReference type="PANTHER" id="PTHR34223">
    <property type="entry name" value="OS11G0201299 PROTEIN"/>
    <property type="match status" value="1"/>
</dbReference>
<dbReference type="CDD" id="cd22160">
    <property type="entry name" value="F-box_AtFBL13-like"/>
    <property type="match status" value="1"/>
</dbReference>
<dbReference type="Gene3D" id="3.80.10.10">
    <property type="entry name" value="Ribonuclease Inhibitor"/>
    <property type="match status" value="1"/>
</dbReference>
<dbReference type="Proteomes" id="UP000019116">
    <property type="component" value="Chromosome 6D"/>
</dbReference>
<dbReference type="Gramene" id="TraesCS6D03G0605100.1">
    <property type="protein sequence ID" value="TraesCS6D03G0605100.1.CDS"/>
    <property type="gene ID" value="TraesCS6D03G0605100"/>
</dbReference>
<dbReference type="RefSeq" id="XP_044416698.1">
    <property type="nucleotide sequence ID" value="XM_044560763.1"/>
</dbReference>
<gene>
    <name evidence="2" type="primary">LOC123141678</name>
</gene>
<protein>
    <recommendedName>
        <fullName evidence="1">F-box domain-containing protein</fullName>
    </recommendedName>
</protein>
<dbReference type="InterPro" id="IPR036047">
    <property type="entry name" value="F-box-like_dom_sf"/>
</dbReference>
<accession>A0A3B6QJJ0</accession>
<dbReference type="Gramene" id="TraesPARA_EIv1.0_2154400.1">
    <property type="protein sequence ID" value="TraesPARA_EIv1.0_2154400.1.CDS"/>
    <property type="gene ID" value="TraesPARA_EIv1.0_2154400"/>
</dbReference>
<proteinExistence type="predicted"/>
<dbReference type="SUPFAM" id="SSF81383">
    <property type="entry name" value="F-box domain"/>
    <property type="match status" value="1"/>
</dbReference>
<evidence type="ECO:0000259" key="1">
    <source>
        <dbReference type="Pfam" id="PF00646"/>
    </source>
</evidence>
<evidence type="ECO:0000313" key="2">
    <source>
        <dbReference type="EnsemblPlants" id="TraesCS6D02G245100.1"/>
    </source>
</evidence>
<dbReference type="InterPro" id="IPR053781">
    <property type="entry name" value="F-box_AtFBL13-like"/>
</dbReference>
<evidence type="ECO:0000313" key="3">
    <source>
        <dbReference type="Proteomes" id="UP000019116"/>
    </source>
</evidence>
<dbReference type="Gramene" id="TraesWEE_scaffold_104157_01G000400.1">
    <property type="protein sequence ID" value="TraesWEE_scaffold_104157_01G000400.1"/>
    <property type="gene ID" value="TraesWEE_scaffold_104157_01G000400"/>
</dbReference>
<dbReference type="PANTHER" id="PTHR34223:SF102">
    <property type="entry name" value="F-BOX DOMAIN-CONTAINING PROTEIN"/>
    <property type="match status" value="1"/>
</dbReference>
<dbReference type="OMA" id="CGRDREG"/>
<dbReference type="Gramene" id="TraesCS6D02G245100.1">
    <property type="protein sequence ID" value="TraesCS6D02G245100.1"/>
    <property type="gene ID" value="TraesCS6D02G245100"/>
</dbReference>
<dbReference type="InterPro" id="IPR001810">
    <property type="entry name" value="F-box_dom"/>
</dbReference>
<feature type="domain" description="F-box" evidence="1">
    <location>
        <begin position="15"/>
        <end position="53"/>
    </location>
</feature>
<organism evidence="2">
    <name type="scientific">Triticum aestivum</name>
    <name type="common">Wheat</name>
    <dbReference type="NCBI Taxonomy" id="4565"/>
    <lineage>
        <taxon>Eukaryota</taxon>
        <taxon>Viridiplantae</taxon>
        <taxon>Streptophyta</taxon>
        <taxon>Embryophyta</taxon>
        <taxon>Tracheophyta</taxon>
        <taxon>Spermatophyta</taxon>
        <taxon>Magnoliopsida</taxon>
        <taxon>Liliopsida</taxon>
        <taxon>Poales</taxon>
        <taxon>Poaceae</taxon>
        <taxon>BOP clade</taxon>
        <taxon>Pooideae</taxon>
        <taxon>Triticodae</taxon>
        <taxon>Triticeae</taxon>
        <taxon>Triticinae</taxon>
        <taxon>Triticum</taxon>
    </lineage>
</organism>
<name>A0A3B6QJJ0_WHEAT</name>
<sequence length="406" mass="45572">MAASGKRLAGSADRLSDLPDGLLHTVMSFLTARQAVQTCVLSRRWEDLWCSMPCLNIDEREFSTSAILSDSDSDSDSDDGDEGGPNCTRLEYFVINLLMFHSAATLDVFRFHSVSERKIKFADQWLRRGIKRFPKVVDIDSKNCCCKLPRFGSSSSRLNRLHLSRISLDKTFTQQLRSGCPVLEDLELKWCVLEDAETASCTLKNLTIEHCTIYHPGALTIKVPSLTCLQLVAFSRNWDAAVANEMPFLIKATICTIRLIILPWKLLFSLINVKDLKLTGFRAPANLHDGSDTFPVFHNIRTLLFDTCDLSDKFDMLGCFLNNAPGLEKLTLESCMLPEASKGSKTGGNLKKASLEYDDALTFQCPSLKLTEIKYIYDDDVQKLFDLLLGAWSNLQNTNIVINKKT</sequence>
<dbReference type="Gramene" id="TraesRN6D0100640700.1">
    <property type="protein sequence ID" value="TraesRN6D0100640700.1"/>
    <property type="gene ID" value="TraesRN6D0100640700"/>
</dbReference>
<reference evidence="2" key="2">
    <citation type="submission" date="2018-10" db="UniProtKB">
        <authorList>
            <consortium name="EnsemblPlants"/>
        </authorList>
    </citation>
    <scope>IDENTIFICATION</scope>
</reference>
<dbReference type="Gene3D" id="1.20.1280.50">
    <property type="match status" value="1"/>
</dbReference>
<dbReference type="Pfam" id="PF00646">
    <property type="entry name" value="F-box"/>
    <property type="match status" value="1"/>
</dbReference>
<dbReference type="GeneID" id="123141678"/>
<dbReference type="Gramene" id="TraesROB_scaffold_083516_01G000100.1">
    <property type="protein sequence ID" value="TraesROB_scaffold_083516_01G000100.1"/>
    <property type="gene ID" value="TraesROB_scaffold_083516_01G000100"/>
</dbReference>
<dbReference type="AlphaFoldDB" id="A0A3B6QJJ0"/>
<dbReference type="OrthoDB" id="685104at2759"/>
<dbReference type="SUPFAM" id="SSF52058">
    <property type="entry name" value="L domain-like"/>
    <property type="match status" value="1"/>
</dbReference>
<dbReference type="InterPro" id="IPR032675">
    <property type="entry name" value="LRR_dom_sf"/>
</dbReference>